<dbReference type="EMBL" id="QREI01000001">
    <property type="protein sequence ID" value="REE27685.1"/>
    <property type="molecule type" value="Genomic_DNA"/>
</dbReference>
<dbReference type="AlphaFoldDB" id="A0A3D9N762"/>
<name>A0A3D9N762_9FLAO</name>
<evidence type="ECO:0000313" key="2">
    <source>
        <dbReference type="EMBL" id="REE27685.1"/>
    </source>
</evidence>
<dbReference type="PROSITE" id="PS51257">
    <property type="entry name" value="PROKAR_LIPOPROTEIN"/>
    <property type="match status" value="1"/>
</dbReference>
<keyword evidence="1" id="KW-0732">Signal</keyword>
<dbReference type="RefSeq" id="WP_115808021.1">
    <property type="nucleotide sequence ID" value="NZ_JABFDI010000025.1"/>
</dbReference>
<dbReference type="Proteomes" id="UP000256919">
    <property type="component" value="Unassembled WGS sequence"/>
</dbReference>
<dbReference type="OrthoDB" id="1437752at2"/>
<reference evidence="2 3" key="1">
    <citation type="submission" date="2018-07" db="EMBL/GenBank/DDBJ databases">
        <title>Genomic Encyclopedia of Type Strains, Phase III (KMG-III): the genomes of soil and plant-associated and newly described type strains.</title>
        <authorList>
            <person name="Whitman W."/>
        </authorList>
    </citation>
    <scope>NUCLEOTIDE SEQUENCE [LARGE SCALE GENOMIC DNA]</scope>
    <source>
        <strain evidence="2 3">CECT 7948</strain>
    </source>
</reference>
<feature type="chain" id="PRO_5017615450" description="Lipoprotein" evidence="1">
    <location>
        <begin position="25"/>
        <end position="155"/>
    </location>
</feature>
<keyword evidence="3" id="KW-1185">Reference proteome</keyword>
<sequence length="155" mass="17740">MKNTYLLLILVAILVTSCGSQKMANPYSTSELIAHDTQGIVTLRGVSDEFKEEPEAEANAHKKAIQHLFYMGFPGTDMKNPMIQKGQRIETENKAFFDEFYKSGYKQYITSNKVDYYGCQNETKNCVTAASTFKLNYNLLRRDLERNKILNKIGF</sequence>
<accession>A0A3D9N762</accession>
<comment type="caution">
    <text evidence="2">The sequence shown here is derived from an EMBL/GenBank/DDBJ whole genome shotgun (WGS) entry which is preliminary data.</text>
</comment>
<gene>
    <name evidence="2" type="ORF">DFQ09_101520</name>
</gene>
<proteinExistence type="predicted"/>
<evidence type="ECO:0000313" key="3">
    <source>
        <dbReference type="Proteomes" id="UP000256919"/>
    </source>
</evidence>
<feature type="signal peptide" evidence="1">
    <location>
        <begin position="1"/>
        <end position="24"/>
    </location>
</feature>
<protein>
    <recommendedName>
        <fullName evidence="4">Lipoprotein</fullName>
    </recommendedName>
</protein>
<evidence type="ECO:0008006" key="4">
    <source>
        <dbReference type="Google" id="ProtNLM"/>
    </source>
</evidence>
<organism evidence="2 3">
    <name type="scientific">Winogradskyella pacifica</name>
    <dbReference type="NCBI Taxonomy" id="664642"/>
    <lineage>
        <taxon>Bacteria</taxon>
        <taxon>Pseudomonadati</taxon>
        <taxon>Bacteroidota</taxon>
        <taxon>Flavobacteriia</taxon>
        <taxon>Flavobacteriales</taxon>
        <taxon>Flavobacteriaceae</taxon>
        <taxon>Winogradskyella</taxon>
    </lineage>
</organism>
<evidence type="ECO:0000256" key="1">
    <source>
        <dbReference type="SAM" id="SignalP"/>
    </source>
</evidence>